<reference evidence="4 5" key="1">
    <citation type="submission" date="2016-10" db="EMBL/GenBank/DDBJ databases">
        <authorList>
            <person name="de Groot N.N."/>
        </authorList>
    </citation>
    <scope>NUCLEOTIDE SEQUENCE [LARGE SCALE GENOMIC DNA]</scope>
    <source>
        <strain evidence="4 5">DSM 13305</strain>
    </source>
</reference>
<accession>A0A1H8SPK1</accession>
<evidence type="ECO:0000256" key="3">
    <source>
        <dbReference type="HAMAP-Rule" id="MF_01440"/>
    </source>
</evidence>
<dbReference type="GO" id="GO:0050568">
    <property type="term" value="F:protein-glutamine glutaminase activity"/>
    <property type="evidence" value="ECO:0007669"/>
    <property type="project" value="UniProtKB-UniRule"/>
</dbReference>
<dbReference type="Pfam" id="PF03975">
    <property type="entry name" value="CheD"/>
    <property type="match status" value="1"/>
</dbReference>
<dbReference type="Proteomes" id="UP000198847">
    <property type="component" value="Unassembled WGS sequence"/>
</dbReference>
<dbReference type="SUPFAM" id="SSF64438">
    <property type="entry name" value="CNF1/YfiH-like putative cysteine hydrolases"/>
    <property type="match status" value="1"/>
</dbReference>
<dbReference type="CDD" id="cd16352">
    <property type="entry name" value="CheD"/>
    <property type="match status" value="1"/>
</dbReference>
<organism evidence="4 5">
    <name type="scientific">Propionispora vibrioides</name>
    <dbReference type="NCBI Taxonomy" id="112903"/>
    <lineage>
        <taxon>Bacteria</taxon>
        <taxon>Bacillati</taxon>
        <taxon>Bacillota</taxon>
        <taxon>Negativicutes</taxon>
        <taxon>Selenomonadales</taxon>
        <taxon>Sporomusaceae</taxon>
        <taxon>Propionispora</taxon>
    </lineage>
</organism>
<dbReference type="InterPro" id="IPR011324">
    <property type="entry name" value="Cytotoxic_necrot_fac-like_cat"/>
</dbReference>
<evidence type="ECO:0000313" key="4">
    <source>
        <dbReference type="EMBL" id="SEO80700.1"/>
    </source>
</evidence>
<dbReference type="InterPro" id="IPR005659">
    <property type="entry name" value="Chemorcpt_Glu_NH3ase_CheD"/>
</dbReference>
<dbReference type="RefSeq" id="WP_091744898.1">
    <property type="nucleotide sequence ID" value="NZ_FODY01000005.1"/>
</dbReference>
<evidence type="ECO:0000313" key="5">
    <source>
        <dbReference type="Proteomes" id="UP000198847"/>
    </source>
</evidence>
<keyword evidence="5" id="KW-1185">Reference proteome</keyword>
<dbReference type="Gene3D" id="3.30.1330.200">
    <property type="match status" value="1"/>
</dbReference>
<comment type="function">
    <text evidence="3">Probably deamidates glutamine residues to glutamate on methyl-accepting chemotaxis receptors (MCPs), playing an important role in chemotaxis.</text>
</comment>
<dbReference type="AlphaFoldDB" id="A0A1H8SPK1"/>
<dbReference type="STRING" id="112903.SAMN04490178_105150"/>
<dbReference type="PROSITE" id="PS51257">
    <property type="entry name" value="PROKAR_LIPOPROTEIN"/>
    <property type="match status" value="1"/>
</dbReference>
<dbReference type="GO" id="GO:0006935">
    <property type="term" value="P:chemotaxis"/>
    <property type="evidence" value="ECO:0007669"/>
    <property type="project" value="UniProtKB-UniRule"/>
</dbReference>
<gene>
    <name evidence="3" type="primary">cheD</name>
    <name evidence="4" type="ORF">SAMN04490178_105150</name>
</gene>
<dbReference type="PANTHER" id="PTHR35147">
    <property type="entry name" value="CHEMORECEPTOR GLUTAMINE DEAMIDASE CHED-RELATED"/>
    <property type="match status" value="1"/>
</dbReference>
<evidence type="ECO:0000256" key="2">
    <source>
        <dbReference type="ARBA" id="ARBA00022801"/>
    </source>
</evidence>
<keyword evidence="1 3" id="KW-0145">Chemotaxis</keyword>
<dbReference type="HAMAP" id="MF_01440">
    <property type="entry name" value="CheD"/>
    <property type="match status" value="1"/>
</dbReference>
<name>A0A1H8SPK1_9FIRM</name>
<proteinExistence type="inferred from homology"/>
<dbReference type="PANTHER" id="PTHR35147:SF1">
    <property type="entry name" value="CHEMORECEPTOR GLUTAMINE DEAMIDASE CHED-RELATED"/>
    <property type="match status" value="1"/>
</dbReference>
<protein>
    <recommendedName>
        <fullName evidence="3">Probable chemoreceptor glutamine deamidase CheD</fullName>
        <ecNumber evidence="3">3.5.1.44</ecNumber>
    </recommendedName>
</protein>
<comment type="catalytic activity">
    <reaction evidence="3">
        <text>L-glutaminyl-[protein] + H2O = L-glutamyl-[protein] + NH4(+)</text>
        <dbReference type="Rhea" id="RHEA:16441"/>
        <dbReference type="Rhea" id="RHEA-COMP:10207"/>
        <dbReference type="Rhea" id="RHEA-COMP:10208"/>
        <dbReference type="ChEBI" id="CHEBI:15377"/>
        <dbReference type="ChEBI" id="CHEBI:28938"/>
        <dbReference type="ChEBI" id="CHEBI:29973"/>
        <dbReference type="ChEBI" id="CHEBI:30011"/>
        <dbReference type="EC" id="3.5.1.44"/>
    </reaction>
</comment>
<dbReference type="EC" id="3.5.1.44" evidence="3"/>
<dbReference type="OrthoDB" id="9807202at2"/>
<sequence length="161" mass="17393">MSELIKVGMADYKTGKNPSSLISYGLGSCVGIAMYDAVSKIGGLAHIMLPDSTQARSTENPAKFADTALPLMLDEMLRLGASKSRITAKIAGGAQMFTFANATDIMRVGERNSEAVKNILRKIDVRMIAEDTGGNYGRTVELKLESGIYRIKTIDKGEKEL</sequence>
<dbReference type="EMBL" id="FODY01000005">
    <property type="protein sequence ID" value="SEO80700.1"/>
    <property type="molecule type" value="Genomic_DNA"/>
</dbReference>
<evidence type="ECO:0000256" key="1">
    <source>
        <dbReference type="ARBA" id="ARBA00022500"/>
    </source>
</evidence>
<keyword evidence="2 3" id="KW-0378">Hydrolase</keyword>
<comment type="similarity">
    <text evidence="3">Belongs to the CheD family.</text>
</comment>
<dbReference type="InterPro" id="IPR038592">
    <property type="entry name" value="CheD-like_sf"/>
</dbReference>